<keyword evidence="2" id="KW-0472">Membrane</keyword>
<sequence length="249" mass="26481">MAAPTIRNASGRPLRRSPAWNGRGPERRPVPVRRPGPSSGPAPLWRIVAGPLSFLAVALIVAGVMTAWMSSRTPTPPAAPPAARTEPELSAAEAVRLRFAPELLAVRPAELPSSDFAERFGPGPQRAAPGDQVSAYAPLATAPAVPEPGRARPSNALLNDAQIASIKTRLKLTAEQEKLWVPVETALRGVVWRRGADRRGSGPAALDAQSVERLKAAAAPLMGRLRDDQKREIRSLSHVMGLGDLAEKL</sequence>
<comment type="caution">
    <text evidence="3">The sequence shown here is derived from an EMBL/GenBank/DDBJ whole genome shotgun (WGS) entry which is preliminary data.</text>
</comment>
<reference evidence="3" key="2">
    <citation type="submission" date="2023-02" db="EMBL/GenBank/DDBJ databases">
        <authorList>
            <person name="Rayyan A."/>
            <person name="Meyer T."/>
            <person name="Kyndt J.A."/>
        </authorList>
    </citation>
    <scope>NUCLEOTIDE SEQUENCE</scope>
    <source>
        <strain evidence="3">DSM 9987</strain>
    </source>
</reference>
<keyword evidence="2" id="KW-1133">Transmembrane helix</keyword>
<protein>
    <submittedName>
        <fullName evidence="3">Uncharacterized protein</fullName>
    </submittedName>
</protein>
<dbReference type="RefSeq" id="WP_272778351.1">
    <property type="nucleotide sequence ID" value="NZ_JAQQLI010000028.1"/>
</dbReference>
<keyword evidence="4" id="KW-1185">Reference proteome</keyword>
<dbReference type="Proteomes" id="UP001165652">
    <property type="component" value="Unassembled WGS sequence"/>
</dbReference>
<evidence type="ECO:0000313" key="4">
    <source>
        <dbReference type="Proteomes" id="UP001165652"/>
    </source>
</evidence>
<feature type="transmembrane region" description="Helical" evidence="2">
    <location>
        <begin position="44"/>
        <end position="68"/>
    </location>
</feature>
<name>A0ABT5JCV1_RHOTP</name>
<evidence type="ECO:0000313" key="3">
    <source>
        <dbReference type="EMBL" id="MDC7787513.1"/>
    </source>
</evidence>
<evidence type="ECO:0000256" key="2">
    <source>
        <dbReference type="SAM" id="Phobius"/>
    </source>
</evidence>
<keyword evidence="2" id="KW-0812">Transmembrane</keyword>
<dbReference type="EMBL" id="JAQQLI010000028">
    <property type="protein sequence ID" value="MDC7787513.1"/>
    <property type="molecule type" value="Genomic_DNA"/>
</dbReference>
<proteinExistence type="predicted"/>
<reference evidence="3" key="1">
    <citation type="journal article" date="2023" name="Microbiol Resour">
        <title>Genome Sequences of Rhodoplanes serenus and Two Thermotolerant Strains, Rhodoplanes tepidamans and 'Rhodoplanes cryptolactis,' Further Refine the Genus.</title>
        <authorList>
            <person name="Rayyan A.A."/>
            <person name="Kyndt J.A."/>
        </authorList>
    </citation>
    <scope>NUCLEOTIDE SEQUENCE</scope>
    <source>
        <strain evidence="3">DSM 9987</strain>
    </source>
</reference>
<gene>
    <name evidence="3" type="ORF">PQJ73_17630</name>
</gene>
<feature type="region of interest" description="Disordered" evidence="1">
    <location>
        <begin position="1"/>
        <end position="42"/>
    </location>
</feature>
<organism evidence="3 4">
    <name type="scientific">Rhodoplanes tepidamans</name>
    <name type="common">Rhodoplanes cryptolactis</name>
    <dbReference type="NCBI Taxonomy" id="200616"/>
    <lineage>
        <taxon>Bacteria</taxon>
        <taxon>Pseudomonadati</taxon>
        <taxon>Pseudomonadota</taxon>
        <taxon>Alphaproteobacteria</taxon>
        <taxon>Hyphomicrobiales</taxon>
        <taxon>Nitrobacteraceae</taxon>
        <taxon>Rhodoplanes</taxon>
    </lineage>
</organism>
<evidence type="ECO:0000256" key="1">
    <source>
        <dbReference type="SAM" id="MobiDB-lite"/>
    </source>
</evidence>
<accession>A0ABT5JCV1</accession>